<comment type="catalytic activity">
    <reaction evidence="6">
        <text>an aromatic L-alpha-amino acid + 2-oxoglutarate = an aromatic oxo-acid + L-glutamate</text>
        <dbReference type="Rhea" id="RHEA:17533"/>
        <dbReference type="ChEBI" id="CHEBI:16810"/>
        <dbReference type="ChEBI" id="CHEBI:29985"/>
        <dbReference type="ChEBI" id="CHEBI:73309"/>
        <dbReference type="ChEBI" id="CHEBI:84824"/>
        <dbReference type="EC" id="2.6.1.57"/>
    </reaction>
</comment>
<comment type="similarity">
    <text evidence="6">Belongs to the class-II pyridoxal-phosphate-dependent aminotransferase family.</text>
</comment>
<organism evidence="8 9">
    <name type="scientific">Raineyella antarctica</name>
    <dbReference type="NCBI Taxonomy" id="1577474"/>
    <lineage>
        <taxon>Bacteria</taxon>
        <taxon>Bacillati</taxon>
        <taxon>Actinomycetota</taxon>
        <taxon>Actinomycetes</taxon>
        <taxon>Propionibacteriales</taxon>
        <taxon>Propionibacteriaceae</taxon>
        <taxon>Raineyella</taxon>
    </lineage>
</organism>
<dbReference type="InterPro" id="IPR024892">
    <property type="entry name" value="ArAT"/>
</dbReference>
<dbReference type="STRING" id="1577474.GA0111570_1027"/>
<evidence type="ECO:0000313" key="8">
    <source>
        <dbReference type="EMBL" id="SDB80221.1"/>
    </source>
</evidence>
<dbReference type="GO" id="GO:0000105">
    <property type="term" value="P:L-histidine biosynthetic process"/>
    <property type="evidence" value="ECO:0007669"/>
    <property type="project" value="InterPro"/>
</dbReference>
<gene>
    <name evidence="6" type="primary">pat</name>
    <name evidence="8" type="ORF">GA0111570_1027</name>
</gene>
<dbReference type="HAMAP" id="MF_01513">
    <property type="entry name" value="Phe_aminotrans_2"/>
    <property type="match status" value="1"/>
</dbReference>
<dbReference type="SUPFAM" id="SSF53383">
    <property type="entry name" value="PLP-dependent transferases"/>
    <property type="match status" value="1"/>
</dbReference>
<dbReference type="Gene3D" id="3.90.1150.10">
    <property type="entry name" value="Aspartate Aminotransferase, domain 1"/>
    <property type="match status" value="1"/>
</dbReference>
<evidence type="ECO:0000256" key="3">
    <source>
        <dbReference type="ARBA" id="ARBA00022576"/>
    </source>
</evidence>
<proteinExistence type="inferred from homology"/>
<feature type="modified residue" description="N6-(pyridoxal phosphate)lysine" evidence="6">
    <location>
        <position position="221"/>
    </location>
</feature>
<keyword evidence="9" id="KW-1185">Reference proteome</keyword>
<dbReference type="PANTHER" id="PTHR43643">
    <property type="entry name" value="HISTIDINOL-PHOSPHATE AMINOTRANSFERASE 2"/>
    <property type="match status" value="1"/>
</dbReference>
<dbReference type="InterPro" id="IPR004839">
    <property type="entry name" value="Aminotransferase_I/II_large"/>
</dbReference>
<keyword evidence="4 6" id="KW-0808">Transferase</keyword>
<dbReference type="EMBL" id="FMYF01000002">
    <property type="protein sequence ID" value="SDB80221.1"/>
    <property type="molecule type" value="Genomic_DNA"/>
</dbReference>
<dbReference type="PROSITE" id="PS00599">
    <property type="entry name" value="AA_TRANSFER_CLASS_2"/>
    <property type="match status" value="1"/>
</dbReference>
<dbReference type="EC" id="2.6.1.57" evidence="6"/>
<evidence type="ECO:0000313" key="9">
    <source>
        <dbReference type="Proteomes" id="UP000199086"/>
    </source>
</evidence>
<keyword evidence="3 6" id="KW-0032">Aminotransferase</keyword>
<dbReference type="HAMAP" id="MF_01023">
    <property type="entry name" value="HisC_aminotrans_2"/>
    <property type="match status" value="1"/>
</dbReference>
<dbReference type="PANTHER" id="PTHR43643:SF3">
    <property type="entry name" value="HISTIDINOL-PHOSPHATE AMINOTRANSFERASE"/>
    <property type="match status" value="1"/>
</dbReference>
<evidence type="ECO:0000256" key="1">
    <source>
        <dbReference type="ARBA" id="ARBA00001933"/>
    </source>
</evidence>
<dbReference type="OrthoDB" id="9809616at2"/>
<evidence type="ECO:0000256" key="5">
    <source>
        <dbReference type="ARBA" id="ARBA00022898"/>
    </source>
</evidence>
<protein>
    <recommendedName>
        <fullName evidence="6">Aromatic amino acid aminotransferase</fullName>
        <shortName evidence="6">ArAT</shortName>
        <ecNumber evidence="6">2.6.1.57</ecNumber>
    </recommendedName>
</protein>
<evidence type="ECO:0000259" key="7">
    <source>
        <dbReference type="Pfam" id="PF00155"/>
    </source>
</evidence>
<evidence type="ECO:0000256" key="4">
    <source>
        <dbReference type="ARBA" id="ARBA00022679"/>
    </source>
</evidence>
<comment type="function">
    <text evidence="6">Aminotransferase that catalyzes the conversion of aromatic amino acids and 2-oxoglutarate into corresponding aromatic oxo acids and L-glutamate.</text>
</comment>
<dbReference type="Gene3D" id="3.40.640.10">
    <property type="entry name" value="Type I PLP-dependent aspartate aminotransferase-like (Major domain)"/>
    <property type="match status" value="1"/>
</dbReference>
<dbReference type="Proteomes" id="UP000199086">
    <property type="component" value="Unassembled WGS sequence"/>
</dbReference>
<dbReference type="InterPro" id="IPR015424">
    <property type="entry name" value="PyrdxlP-dep_Trfase"/>
</dbReference>
<dbReference type="InterPro" id="IPR015422">
    <property type="entry name" value="PyrdxlP-dep_Trfase_small"/>
</dbReference>
<dbReference type="InterPro" id="IPR050106">
    <property type="entry name" value="HistidinolP_aminotransfase"/>
</dbReference>
<reference evidence="8 9" key="1">
    <citation type="submission" date="2016-06" db="EMBL/GenBank/DDBJ databases">
        <authorList>
            <person name="Olsen C.W."/>
            <person name="Carey S."/>
            <person name="Hinshaw L."/>
            <person name="Karasin A.I."/>
        </authorList>
    </citation>
    <scope>NUCLEOTIDE SEQUENCE [LARGE SCALE GENOMIC DNA]</scope>
    <source>
        <strain evidence="8 9">LZ-22</strain>
    </source>
</reference>
<evidence type="ECO:0000256" key="6">
    <source>
        <dbReference type="HAMAP-Rule" id="MF_01513"/>
    </source>
</evidence>
<dbReference type="GO" id="GO:0008793">
    <property type="term" value="F:aromatic-amino-acid transaminase activity"/>
    <property type="evidence" value="ECO:0007669"/>
    <property type="project" value="UniProtKB-UniRule"/>
</dbReference>
<name>A0A1G6GDZ3_9ACTN</name>
<dbReference type="GO" id="GO:0030170">
    <property type="term" value="F:pyridoxal phosphate binding"/>
    <property type="evidence" value="ECO:0007669"/>
    <property type="project" value="UniProtKB-UniRule"/>
</dbReference>
<accession>A0A1G6GDZ3</accession>
<evidence type="ECO:0000256" key="2">
    <source>
        <dbReference type="ARBA" id="ARBA00011738"/>
    </source>
</evidence>
<sequence length="356" mass="38103">MALTLRPHIAEMPVYRAGKSAQPGPDGRAWKLSSNENPYGPLPGVLEAVTASLAEMNRYPDAGNSEITAAVATRHGLAEERVAFGTGSVEVLAHLIEATCGPGDEVVYAWRSFEAYPLVVQVLGARSVQVPLTATGEHDLEAMLAAITPRTRVVMLCTPNNPTGPAIPHDDIVEFLGRVREDIVVIVDEAYVEYVTDPDATRGLELFGVHPGVVTLRTFSKAYGLAGLRVGWMAAADPVLAQAVRSVTMPFAISSPAQVAVMASLAAEPELIGRVRVTVHERDRIAAELRAMGHAIPATQGNFVWFPAAGRTEEWFDAFRHAGLMTRAFTGEGLRVSIAEPDANDRILAVARGLLA</sequence>
<dbReference type="InterPro" id="IPR015421">
    <property type="entry name" value="PyrdxlP-dep_Trfase_major"/>
</dbReference>
<dbReference type="AlphaFoldDB" id="A0A1G6GDZ3"/>
<feature type="domain" description="Aminotransferase class I/classII large" evidence="7">
    <location>
        <begin position="31"/>
        <end position="341"/>
    </location>
</feature>
<dbReference type="NCBIfam" id="NF002878">
    <property type="entry name" value="PRK03321.1"/>
    <property type="match status" value="1"/>
</dbReference>
<dbReference type="InterPro" id="IPR005861">
    <property type="entry name" value="HisP_aminotrans"/>
</dbReference>
<dbReference type="InterPro" id="IPR001917">
    <property type="entry name" value="Aminotrans_II_pyridoxalP_BS"/>
</dbReference>
<dbReference type="CDD" id="cd00609">
    <property type="entry name" value="AAT_like"/>
    <property type="match status" value="1"/>
</dbReference>
<keyword evidence="5 6" id="KW-0663">Pyridoxal phosphate</keyword>
<comment type="subunit">
    <text evidence="2 6">Homodimer.</text>
</comment>
<dbReference type="RefSeq" id="WP_092606074.1">
    <property type="nucleotide sequence ID" value="NZ_FMYF01000002.1"/>
</dbReference>
<dbReference type="Pfam" id="PF00155">
    <property type="entry name" value="Aminotran_1_2"/>
    <property type="match status" value="1"/>
</dbReference>
<dbReference type="GO" id="GO:0004400">
    <property type="term" value="F:histidinol-phosphate transaminase activity"/>
    <property type="evidence" value="ECO:0007669"/>
    <property type="project" value="InterPro"/>
</dbReference>
<comment type="cofactor">
    <cofactor evidence="1 6">
        <name>pyridoxal 5'-phosphate</name>
        <dbReference type="ChEBI" id="CHEBI:597326"/>
    </cofactor>
</comment>